<organism evidence="5">
    <name type="scientific">marine sediment metagenome</name>
    <dbReference type="NCBI Taxonomy" id="412755"/>
    <lineage>
        <taxon>unclassified sequences</taxon>
        <taxon>metagenomes</taxon>
        <taxon>ecological metagenomes</taxon>
    </lineage>
</organism>
<dbReference type="CDD" id="cd01949">
    <property type="entry name" value="GGDEF"/>
    <property type="match status" value="1"/>
</dbReference>
<dbReference type="PANTHER" id="PTHR44757:SF2">
    <property type="entry name" value="BIOFILM ARCHITECTURE MAINTENANCE PROTEIN MBAA"/>
    <property type="match status" value="1"/>
</dbReference>
<dbReference type="AlphaFoldDB" id="A0A0F9WAH4"/>
<dbReference type="PANTHER" id="PTHR44757">
    <property type="entry name" value="DIGUANYLATE CYCLASE DGCP"/>
    <property type="match status" value="1"/>
</dbReference>
<dbReference type="SMART" id="SM00052">
    <property type="entry name" value="EAL"/>
    <property type="match status" value="1"/>
</dbReference>
<evidence type="ECO:0000259" key="2">
    <source>
        <dbReference type="PROSITE" id="PS50112"/>
    </source>
</evidence>
<dbReference type="PROSITE" id="PS50887">
    <property type="entry name" value="GGDEF"/>
    <property type="match status" value="1"/>
</dbReference>
<feature type="domain" description="EAL" evidence="3">
    <location>
        <begin position="346"/>
        <end position="601"/>
    </location>
</feature>
<dbReference type="SMART" id="SM00267">
    <property type="entry name" value="GGDEF"/>
    <property type="match status" value="1"/>
</dbReference>
<dbReference type="Gene3D" id="3.30.450.20">
    <property type="entry name" value="PAS domain"/>
    <property type="match status" value="1"/>
</dbReference>
<dbReference type="InterPro" id="IPR029787">
    <property type="entry name" value="Nucleotide_cyclase"/>
</dbReference>
<name>A0A0F9WAH4_9ZZZZ</name>
<dbReference type="FunFam" id="3.30.70.270:FF:000001">
    <property type="entry name" value="Diguanylate cyclase domain protein"/>
    <property type="match status" value="1"/>
</dbReference>
<dbReference type="SUPFAM" id="SSF141868">
    <property type="entry name" value="EAL domain-like"/>
    <property type="match status" value="1"/>
</dbReference>
<dbReference type="PROSITE" id="PS50112">
    <property type="entry name" value="PAS"/>
    <property type="match status" value="1"/>
</dbReference>
<dbReference type="InterPro" id="IPR000160">
    <property type="entry name" value="GGDEF_dom"/>
</dbReference>
<dbReference type="Gene3D" id="3.20.20.450">
    <property type="entry name" value="EAL domain"/>
    <property type="match status" value="1"/>
</dbReference>
<dbReference type="InterPro" id="IPR001633">
    <property type="entry name" value="EAL_dom"/>
</dbReference>
<protein>
    <submittedName>
        <fullName evidence="5">Uncharacterized protein</fullName>
    </submittedName>
</protein>
<dbReference type="Pfam" id="PF00563">
    <property type="entry name" value="EAL"/>
    <property type="match status" value="1"/>
</dbReference>
<sequence>MEFEKHITIANSLTGDAHHSQNPIEQDADTRLRHAEAALQDATEWAQATLNSIGDAVITTDLACRVTYLNRVAEKLTGWVSLDAIGKPLPQVLTLVDGHTFLTATNPAQRAMEENRTVGLAMDCVLIRKDGSQLKVEDSAAPICNAEGCIKGAVIVFHDACHSPTQSSKLAYQAQHDALTGLPNRVLLAERLSRAIGLAKRHQHKVALIYLDLDAFKPINDSLGHAIGDALLKLVSDRLSDCVRDTDTICRHGGDEFVVLLSEIEQPQDAARIAQKIFSALAAPYRIDKHELSITTSIGISLYPDHGSDARSLLDNADMAMYHAKESGSNHFQLFRADMNALREQRGQIEFQLHRALKENALFLDFQPRVDIATGYLCSAEALVRWRNPALGLMQPSVFLPVAEARGLIGPIGHWVLHEACRQLQKWREQGAEIVPIAVNMSAMELRDKSLPARIAGILSETGLAAQFLELEVNELSLMYHPNDASIATLIELKQLGIRIAIDDFGAGSDSLKRLKCIPNDTLIIAPCFIHDMLENLENASFTKALINFGQNLTMRVIAKGVETQAQLDHLKLQGCDGAQGFLFGKPLSATDFRALLGPERPQWPLNNQGLQSEPPNKYQRIRPDS</sequence>
<accession>A0A0F9WAH4</accession>
<feature type="domain" description="PAS" evidence="2">
    <location>
        <begin position="42"/>
        <end position="115"/>
    </location>
</feature>
<dbReference type="CDD" id="cd00130">
    <property type="entry name" value="PAS"/>
    <property type="match status" value="1"/>
</dbReference>
<evidence type="ECO:0000256" key="1">
    <source>
        <dbReference type="SAM" id="MobiDB-lite"/>
    </source>
</evidence>
<dbReference type="SUPFAM" id="SSF55073">
    <property type="entry name" value="Nucleotide cyclase"/>
    <property type="match status" value="1"/>
</dbReference>
<dbReference type="Pfam" id="PF00989">
    <property type="entry name" value="PAS"/>
    <property type="match status" value="1"/>
</dbReference>
<feature type="domain" description="GGDEF" evidence="4">
    <location>
        <begin position="204"/>
        <end position="337"/>
    </location>
</feature>
<feature type="compositionally biased region" description="Polar residues" evidence="1">
    <location>
        <begin position="605"/>
        <end position="615"/>
    </location>
</feature>
<dbReference type="InterPro" id="IPR035965">
    <property type="entry name" value="PAS-like_dom_sf"/>
</dbReference>
<feature type="region of interest" description="Disordered" evidence="1">
    <location>
        <begin position="604"/>
        <end position="626"/>
    </location>
</feature>
<evidence type="ECO:0000313" key="5">
    <source>
        <dbReference type="EMBL" id="KKO09323.1"/>
    </source>
</evidence>
<proteinExistence type="predicted"/>
<dbReference type="CDD" id="cd01948">
    <property type="entry name" value="EAL"/>
    <property type="match status" value="1"/>
</dbReference>
<dbReference type="InterPro" id="IPR052155">
    <property type="entry name" value="Biofilm_reg_signaling"/>
</dbReference>
<dbReference type="Pfam" id="PF00990">
    <property type="entry name" value="GGDEF"/>
    <property type="match status" value="1"/>
</dbReference>
<dbReference type="GO" id="GO:0006355">
    <property type="term" value="P:regulation of DNA-templated transcription"/>
    <property type="evidence" value="ECO:0007669"/>
    <property type="project" value="InterPro"/>
</dbReference>
<dbReference type="Gene3D" id="3.30.70.270">
    <property type="match status" value="1"/>
</dbReference>
<dbReference type="SMART" id="SM00091">
    <property type="entry name" value="PAS"/>
    <property type="match status" value="1"/>
</dbReference>
<comment type="caution">
    <text evidence="5">The sequence shown here is derived from an EMBL/GenBank/DDBJ whole genome shotgun (WGS) entry which is preliminary data.</text>
</comment>
<gene>
    <name evidence="5" type="ORF">LCGC14_0036640</name>
</gene>
<reference evidence="5" key="1">
    <citation type="journal article" date="2015" name="Nature">
        <title>Complex archaea that bridge the gap between prokaryotes and eukaryotes.</title>
        <authorList>
            <person name="Spang A."/>
            <person name="Saw J.H."/>
            <person name="Jorgensen S.L."/>
            <person name="Zaremba-Niedzwiedzka K."/>
            <person name="Martijn J."/>
            <person name="Lind A.E."/>
            <person name="van Eijk R."/>
            <person name="Schleper C."/>
            <person name="Guy L."/>
            <person name="Ettema T.J."/>
        </authorList>
    </citation>
    <scope>NUCLEOTIDE SEQUENCE</scope>
</reference>
<dbReference type="NCBIfam" id="TIGR00254">
    <property type="entry name" value="GGDEF"/>
    <property type="match status" value="1"/>
</dbReference>
<evidence type="ECO:0000259" key="4">
    <source>
        <dbReference type="PROSITE" id="PS50887"/>
    </source>
</evidence>
<dbReference type="PROSITE" id="PS50883">
    <property type="entry name" value="EAL"/>
    <property type="match status" value="1"/>
</dbReference>
<dbReference type="EMBL" id="LAZR01000007">
    <property type="protein sequence ID" value="KKO09323.1"/>
    <property type="molecule type" value="Genomic_DNA"/>
</dbReference>
<dbReference type="InterPro" id="IPR013767">
    <property type="entry name" value="PAS_fold"/>
</dbReference>
<dbReference type="InterPro" id="IPR000014">
    <property type="entry name" value="PAS"/>
</dbReference>
<dbReference type="InterPro" id="IPR035919">
    <property type="entry name" value="EAL_sf"/>
</dbReference>
<dbReference type="InterPro" id="IPR043128">
    <property type="entry name" value="Rev_trsase/Diguanyl_cyclase"/>
</dbReference>
<dbReference type="SUPFAM" id="SSF55785">
    <property type="entry name" value="PYP-like sensor domain (PAS domain)"/>
    <property type="match status" value="1"/>
</dbReference>
<evidence type="ECO:0000259" key="3">
    <source>
        <dbReference type="PROSITE" id="PS50883"/>
    </source>
</evidence>
<dbReference type="NCBIfam" id="TIGR00229">
    <property type="entry name" value="sensory_box"/>
    <property type="match status" value="1"/>
</dbReference>